<gene>
    <name evidence="1" type="ORF">PAAG_12030</name>
</gene>
<accession>A0A0A2VK46</accession>
<dbReference type="HOGENOM" id="CLU_2606649_0_0_1"/>
<dbReference type="KEGG" id="pbl:PAAG_12030"/>
<dbReference type="Proteomes" id="UP000002059">
    <property type="component" value="Partially assembled WGS sequence"/>
</dbReference>
<dbReference type="RefSeq" id="XP_015702800.1">
    <property type="nucleotide sequence ID" value="XM_015847575.1"/>
</dbReference>
<dbReference type="AlphaFoldDB" id="A0A0A2VK46"/>
<protein>
    <submittedName>
        <fullName evidence="1">Uncharacterized protein</fullName>
    </submittedName>
</protein>
<evidence type="ECO:0000313" key="2">
    <source>
        <dbReference type="Proteomes" id="UP000002059"/>
    </source>
</evidence>
<dbReference type="GeneID" id="26970820"/>
<dbReference type="VEuPathDB" id="FungiDB:PAAG_12030"/>
<reference evidence="1 2" key="1">
    <citation type="journal article" date="2011" name="PLoS Genet.">
        <title>Comparative genomic analysis of human fungal pathogens causing paracoccidioidomycosis.</title>
        <authorList>
            <person name="Desjardins C.A."/>
            <person name="Champion M.D."/>
            <person name="Holder J.W."/>
            <person name="Muszewska A."/>
            <person name="Goldberg J."/>
            <person name="Bailao A.M."/>
            <person name="Brigido M.M."/>
            <person name="Ferreira M.E."/>
            <person name="Garcia A.M."/>
            <person name="Grynberg M."/>
            <person name="Gujja S."/>
            <person name="Heiman D.I."/>
            <person name="Henn M.R."/>
            <person name="Kodira C.D."/>
            <person name="Leon-Narvaez H."/>
            <person name="Longo L.V."/>
            <person name="Ma L.J."/>
            <person name="Malavazi I."/>
            <person name="Matsuo A.L."/>
            <person name="Morais F.V."/>
            <person name="Pereira M."/>
            <person name="Rodriguez-Brito S."/>
            <person name="Sakthikumar S."/>
            <person name="Salem-Izacc S.M."/>
            <person name="Sykes S.M."/>
            <person name="Teixeira M.M."/>
            <person name="Vallejo M.C."/>
            <person name="Walter M.E."/>
            <person name="Yandava C."/>
            <person name="Young S."/>
            <person name="Zeng Q."/>
            <person name="Zucker J."/>
            <person name="Felipe M.S."/>
            <person name="Goldman G.H."/>
            <person name="Haas B.J."/>
            <person name="McEwen J.G."/>
            <person name="Nino-Vega G."/>
            <person name="Puccia R."/>
            <person name="San-Blas G."/>
            <person name="Soares C.M."/>
            <person name="Birren B.W."/>
            <person name="Cuomo C.A."/>
        </authorList>
    </citation>
    <scope>NUCLEOTIDE SEQUENCE [LARGE SCALE GENOMIC DNA]</scope>
    <source>
        <strain evidence="2">ATCC MYA-826 / Pb01</strain>
    </source>
</reference>
<keyword evidence="2" id="KW-1185">Reference proteome</keyword>
<name>A0A0A2VK46_PARBA</name>
<sequence>MASKAEATYFELFPLSMFIEDSPPRTSVEMGAEEDDAEEEVLLFKQFHASAGQSWICSVGYHFTLYERIEKLSSPRAAT</sequence>
<evidence type="ECO:0000313" key="1">
    <source>
        <dbReference type="EMBL" id="KGQ01259.1"/>
    </source>
</evidence>
<dbReference type="EMBL" id="KN294005">
    <property type="protein sequence ID" value="KGQ01259.1"/>
    <property type="molecule type" value="Genomic_DNA"/>
</dbReference>
<proteinExistence type="predicted"/>
<organism evidence="1 2">
    <name type="scientific">Paracoccidioides lutzii (strain ATCC MYA-826 / Pb01)</name>
    <name type="common">Paracoccidioides brasiliensis</name>
    <dbReference type="NCBI Taxonomy" id="502779"/>
    <lineage>
        <taxon>Eukaryota</taxon>
        <taxon>Fungi</taxon>
        <taxon>Dikarya</taxon>
        <taxon>Ascomycota</taxon>
        <taxon>Pezizomycotina</taxon>
        <taxon>Eurotiomycetes</taxon>
        <taxon>Eurotiomycetidae</taxon>
        <taxon>Onygenales</taxon>
        <taxon>Ajellomycetaceae</taxon>
        <taxon>Paracoccidioides</taxon>
    </lineage>
</organism>